<dbReference type="VEuPathDB" id="VectorBase:AEPI002693"/>
<keyword evidence="5" id="KW-0552">Olfaction</keyword>
<dbReference type="PANTHER" id="PTHR21137">
    <property type="entry name" value="ODORANT RECEPTOR"/>
    <property type="match status" value="1"/>
</dbReference>
<comment type="subcellular location">
    <subcellularLocation>
        <location evidence="1">Cell membrane</location>
        <topology evidence="1">Multi-pass membrane protein</topology>
    </subcellularLocation>
</comment>
<keyword evidence="4 10" id="KW-0812">Transmembrane</keyword>
<dbReference type="STRING" id="199890.A0A182P6Z3"/>
<evidence type="ECO:0000256" key="1">
    <source>
        <dbReference type="ARBA" id="ARBA00004651"/>
    </source>
</evidence>
<dbReference type="GO" id="GO:0007165">
    <property type="term" value="P:signal transduction"/>
    <property type="evidence" value="ECO:0007669"/>
    <property type="project" value="UniProtKB-KW"/>
</dbReference>
<dbReference type="GO" id="GO:0005549">
    <property type="term" value="F:odorant binding"/>
    <property type="evidence" value="ECO:0007669"/>
    <property type="project" value="InterPro"/>
</dbReference>
<feature type="transmembrane region" description="Helical" evidence="10">
    <location>
        <begin position="54"/>
        <end position="71"/>
    </location>
</feature>
<dbReference type="Pfam" id="PF02949">
    <property type="entry name" value="7tm_6"/>
    <property type="match status" value="1"/>
</dbReference>
<keyword evidence="7 10" id="KW-0472">Membrane</keyword>
<feature type="transmembrane region" description="Helical" evidence="10">
    <location>
        <begin position="91"/>
        <end position="111"/>
    </location>
</feature>
<keyword evidence="9" id="KW-0807">Transducer</keyword>
<dbReference type="PANTHER" id="PTHR21137:SF35">
    <property type="entry name" value="ODORANT RECEPTOR 19A-RELATED"/>
    <property type="match status" value="1"/>
</dbReference>
<dbReference type="Proteomes" id="UP000075885">
    <property type="component" value="Unassembled WGS sequence"/>
</dbReference>
<feature type="transmembrane region" description="Helical" evidence="10">
    <location>
        <begin position="205"/>
        <end position="226"/>
    </location>
</feature>
<evidence type="ECO:0000256" key="2">
    <source>
        <dbReference type="ARBA" id="ARBA00022475"/>
    </source>
</evidence>
<evidence type="ECO:0000313" key="11">
    <source>
        <dbReference type="EnsemblMetazoa" id="AEPI002693-PA"/>
    </source>
</evidence>
<name>A0A182P6Z3_9DIPT</name>
<accession>A0A182P6Z3</accession>
<keyword evidence="8" id="KW-0675">Receptor</keyword>
<feature type="transmembrane region" description="Helical" evidence="10">
    <location>
        <begin position="277"/>
        <end position="298"/>
    </location>
</feature>
<keyword evidence="12" id="KW-1185">Reference proteome</keyword>
<dbReference type="EnsemblMetazoa" id="AEPI002693-RA">
    <property type="protein sequence ID" value="AEPI002693-PA"/>
    <property type="gene ID" value="AEPI002693"/>
</dbReference>
<evidence type="ECO:0000256" key="6">
    <source>
        <dbReference type="ARBA" id="ARBA00022989"/>
    </source>
</evidence>
<keyword evidence="3" id="KW-0716">Sensory transduction</keyword>
<sequence length="371" mass="43093">MYIVQRLRGMARRRLERQSLDLRIQCSYIADSLNRVGGLLGLNVFTPDYSPTNLVLRLILVNTFIFFWINLYNLTTTYGNLVEFMYCFETLLYVGVVCIKLQTFVMNRTLIVEMYQYMVRFFAQFYGDPEQDELLIETLQHTTVLGVLFGVCCSLAAGFMFIFSLFWSLLVEYVLPFGFFIPSVGTDYLEGFAFNYVFQLFETTLLMIGTISSEGAFFMFLANACLQVDMLRLQLKRYSKGMCKLFELHFFVVFSCIFCQLVSIVVVIVSVPNWYPGYFQFIMLTAQLFFSCALGQIFNIKCDELTIAIYNVPWYSMEVRDQKAMRLLLMASQHPGKLSYGFGTVNMRAFFEIYRKTYSIGMMLLKANVQD</sequence>
<feature type="transmembrane region" description="Helical" evidence="10">
    <location>
        <begin position="144"/>
        <end position="170"/>
    </location>
</feature>
<organism evidence="11 12">
    <name type="scientific">Anopheles epiroticus</name>
    <dbReference type="NCBI Taxonomy" id="199890"/>
    <lineage>
        <taxon>Eukaryota</taxon>
        <taxon>Metazoa</taxon>
        <taxon>Ecdysozoa</taxon>
        <taxon>Arthropoda</taxon>
        <taxon>Hexapoda</taxon>
        <taxon>Insecta</taxon>
        <taxon>Pterygota</taxon>
        <taxon>Neoptera</taxon>
        <taxon>Endopterygota</taxon>
        <taxon>Diptera</taxon>
        <taxon>Nematocera</taxon>
        <taxon>Culicoidea</taxon>
        <taxon>Culicidae</taxon>
        <taxon>Anophelinae</taxon>
        <taxon>Anopheles</taxon>
    </lineage>
</organism>
<protein>
    <submittedName>
        <fullName evidence="11">Uncharacterized protein</fullName>
    </submittedName>
</protein>
<reference evidence="11" key="2">
    <citation type="submission" date="2020-05" db="UniProtKB">
        <authorList>
            <consortium name="EnsemblMetazoa"/>
        </authorList>
    </citation>
    <scope>IDENTIFICATION</scope>
    <source>
        <strain evidence="11">Epiroticus2</strain>
    </source>
</reference>
<dbReference type="GO" id="GO:0005886">
    <property type="term" value="C:plasma membrane"/>
    <property type="evidence" value="ECO:0007669"/>
    <property type="project" value="UniProtKB-SubCell"/>
</dbReference>
<dbReference type="AlphaFoldDB" id="A0A182P6Z3"/>
<evidence type="ECO:0000313" key="12">
    <source>
        <dbReference type="Proteomes" id="UP000075885"/>
    </source>
</evidence>
<reference evidence="12" key="1">
    <citation type="submission" date="2013-03" db="EMBL/GenBank/DDBJ databases">
        <title>The Genome Sequence of Anopheles epiroticus epiroticus2.</title>
        <authorList>
            <consortium name="The Broad Institute Genomics Platform"/>
            <person name="Neafsey D.E."/>
            <person name="Howell P."/>
            <person name="Walker B."/>
            <person name="Young S.K."/>
            <person name="Zeng Q."/>
            <person name="Gargeya S."/>
            <person name="Fitzgerald M."/>
            <person name="Haas B."/>
            <person name="Abouelleil A."/>
            <person name="Allen A.W."/>
            <person name="Alvarado L."/>
            <person name="Arachchi H.M."/>
            <person name="Berlin A.M."/>
            <person name="Chapman S.B."/>
            <person name="Gainer-Dewar J."/>
            <person name="Goldberg J."/>
            <person name="Griggs A."/>
            <person name="Gujja S."/>
            <person name="Hansen M."/>
            <person name="Howarth C."/>
            <person name="Imamovic A."/>
            <person name="Ireland A."/>
            <person name="Larimer J."/>
            <person name="McCowan C."/>
            <person name="Murphy C."/>
            <person name="Pearson M."/>
            <person name="Poon T.W."/>
            <person name="Priest M."/>
            <person name="Roberts A."/>
            <person name="Saif S."/>
            <person name="Shea T."/>
            <person name="Sisk P."/>
            <person name="Sykes S."/>
            <person name="Wortman J."/>
            <person name="Nusbaum C."/>
            <person name="Birren B."/>
        </authorList>
    </citation>
    <scope>NUCLEOTIDE SEQUENCE [LARGE SCALE GENOMIC DNA]</scope>
    <source>
        <strain evidence="12">Epiroticus2</strain>
    </source>
</reference>
<evidence type="ECO:0000256" key="3">
    <source>
        <dbReference type="ARBA" id="ARBA00022606"/>
    </source>
</evidence>
<evidence type="ECO:0000256" key="7">
    <source>
        <dbReference type="ARBA" id="ARBA00023136"/>
    </source>
</evidence>
<keyword evidence="6 10" id="KW-1133">Transmembrane helix</keyword>
<proteinExistence type="predicted"/>
<feature type="transmembrane region" description="Helical" evidence="10">
    <location>
        <begin position="246"/>
        <end position="271"/>
    </location>
</feature>
<dbReference type="InterPro" id="IPR004117">
    <property type="entry name" value="7tm6_olfct_rcpt"/>
</dbReference>
<evidence type="ECO:0000256" key="9">
    <source>
        <dbReference type="ARBA" id="ARBA00023224"/>
    </source>
</evidence>
<evidence type="ECO:0000256" key="5">
    <source>
        <dbReference type="ARBA" id="ARBA00022725"/>
    </source>
</evidence>
<dbReference type="GO" id="GO:0004984">
    <property type="term" value="F:olfactory receptor activity"/>
    <property type="evidence" value="ECO:0007669"/>
    <property type="project" value="InterPro"/>
</dbReference>
<evidence type="ECO:0000256" key="8">
    <source>
        <dbReference type="ARBA" id="ARBA00023170"/>
    </source>
</evidence>
<evidence type="ECO:0000256" key="4">
    <source>
        <dbReference type="ARBA" id="ARBA00022692"/>
    </source>
</evidence>
<evidence type="ECO:0000256" key="10">
    <source>
        <dbReference type="SAM" id="Phobius"/>
    </source>
</evidence>
<keyword evidence="2" id="KW-1003">Cell membrane</keyword>